<keyword evidence="2" id="KW-1185">Reference proteome</keyword>
<comment type="caution">
    <text evidence="1">The sequence shown here is derived from an EMBL/GenBank/DDBJ whole genome shotgun (WGS) entry which is preliminary data.</text>
</comment>
<accession>A0A540X164</accession>
<evidence type="ECO:0000313" key="1">
    <source>
        <dbReference type="EMBL" id="TQF15005.1"/>
    </source>
</evidence>
<dbReference type="EMBL" id="VIFM01000053">
    <property type="protein sequence ID" value="TQF15005.1"/>
    <property type="molecule type" value="Genomic_DNA"/>
</dbReference>
<sequence length="143" mass="15314">MTRDEATQLVQAYLAAQGVPLSPGLNQKGLGGAAVGEAQLYFEHSADTGELKCSALIYRFRDAPRPGVLDGFRDEQKAGTDAGGGTVDFESESKSLFLSRSYTTRPIDLVFASELSKLMAASLVWGVDVFERVAAKVIPAQSR</sequence>
<name>A0A540X164_9BACT</name>
<protein>
    <submittedName>
        <fullName evidence="1">Uncharacterized protein</fullName>
    </submittedName>
</protein>
<organism evidence="1 2">
    <name type="scientific">Myxococcus llanfairpwllgwyngyllgogerychwyrndrobwllllantysiliogogogochensis</name>
    <dbReference type="NCBI Taxonomy" id="2590453"/>
    <lineage>
        <taxon>Bacteria</taxon>
        <taxon>Pseudomonadati</taxon>
        <taxon>Myxococcota</taxon>
        <taxon>Myxococcia</taxon>
        <taxon>Myxococcales</taxon>
        <taxon>Cystobacterineae</taxon>
        <taxon>Myxococcaceae</taxon>
        <taxon>Myxococcus</taxon>
    </lineage>
</organism>
<dbReference type="Proteomes" id="UP000315369">
    <property type="component" value="Unassembled WGS sequence"/>
</dbReference>
<reference evidence="1 2" key="1">
    <citation type="submission" date="2019-06" db="EMBL/GenBank/DDBJ databases">
        <authorList>
            <person name="Livingstone P."/>
            <person name="Whitworth D."/>
        </authorList>
    </citation>
    <scope>NUCLEOTIDE SEQUENCE [LARGE SCALE GENOMIC DNA]</scope>
    <source>
        <strain evidence="1 2">AM401</strain>
    </source>
</reference>
<evidence type="ECO:0000313" key="2">
    <source>
        <dbReference type="Proteomes" id="UP000315369"/>
    </source>
</evidence>
<gene>
    <name evidence="1" type="ORF">FJV41_15585</name>
</gene>
<proteinExistence type="predicted"/>
<dbReference type="AlphaFoldDB" id="A0A540X164"/>
<dbReference type="OrthoDB" id="5381984at2"/>
<dbReference type="RefSeq" id="WP_141643273.1">
    <property type="nucleotide sequence ID" value="NZ_VIFM01000053.1"/>
</dbReference>